<dbReference type="GO" id="GO:0005666">
    <property type="term" value="C:RNA polymerase III complex"/>
    <property type="evidence" value="ECO:0007669"/>
    <property type="project" value="TreeGrafter"/>
</dbReference>
<feature type="compositionally biased region" description="Acidic residues" evidence="4">
    <location>
        <begin position="308"/>
        <end position="326"/>
    </location>
</feature>
<dbReference type="EMBL" id="JAGFMF010011381">
    <property type="protein sequence ID" value="KAG8524647.1"/>
    <property type="molecule type" value="Genomic_DNA"/>
</dbReference>
<evidence type="ECO:0000256" key="2">
    <source>
        <dbReference type="ARBA" id="ARBA00008352"/>
    </source>
</evidence>
<comment type="caution">
    <text evidence="5">The sequence shown here is derived from an EMBL/GenBank/DDBJ whole genome shotgun (WGS) entry which is preliminary data.</text>
</comment>
<dbReference type="AlphaFoldDB" id="A0A8J6DWM4"/>
<dbReference type="InterPro" id="IPR024661">
    <property type="entry name" value="RNA_pol_III_Rpc31"/>
</dbReference>
<gene>
    <name evidence="5" type="ORF">J0S82_006509</name>
</gene>
<protein>
    <submittedName>
        <fullName evidence="5">DNA-directed RNA polymerase III subunit RPC7</fullName>
    </submittedName>
</protein>
<evidence type="ECO:0000256" key="4">
    <source>
        <dbReference type="SAM" id="MobiDB-lite"/>
    </source>
</evidence>
<feature type="compositionally biased region" description="Acidic residues" evidence="4">
    <location>
        <begin position="276"/>
        <end position="301"/>
    </location>
</feature>
<name>A0A8J6DWM4_GALPY</name>
<evidence type="ECO:0000313" key="6">
    <source>
        <dbReference type="Proteomes" id="UP000700334"/>
    </source>
</evidence>
<reference evidence="5" key="1">
    <citation type="journal article" date="2021" name="Evol. Appl.">
        <title>The genome of the Pyrenean desman and the effects of bottlenecks and inbreeding on the genomic landscape of an endangered species.</title>
        <authorList>
            <person name="Escoda L."/>
            <person name="Castresana J."/>
        </authorList>
    </citation>
    <scope>NUCLEOTIDE SEQUENCE</scope>
    <source>
        <strain evidence="5">IBE-C5619</strain>
    </source>
</reference>
<comment type="similarity">
    <text evidence="2">Belongs to the eukaryotic RPC7 RNA polymerase subunit family.</text>
</comment>
<dbReference type="GO" id="GO:0006383">
    <property type="term" value="P:transcription by RNA polymerase III"/>
    <property type="evidence" value="ECO:0007669"/>
    <property type="project" value="InterPro"/>
</dbReference>
<dbReference type="PANTHER" id="PTHR15367">
    <property type="entry name" value="DNA-DIRECTED RNA POLYMERASE III"/>
    <property type="match status" value="1"/>
</dbReference>
<comment type="subcellular location">
    <subcellularLocation>
        <location evidence="1">Nucleus</location>
    </subcellularLocation>
</comment>
<keyword evidence="5" id="KW-0240">DNA-directed RNA polymerase</keyword>
<accession>A0A8J6DWM4</accession>
<dbReference type="GO" id="GO:0008283">
    <property type="term" value="P:cell population proliferation"/>
    <property type="evidence" value="ECO:0007669"/>
    <property type="project" value="TreeGrafter"/>
</dbReference>
<feature type="compositionally biased region" description="Basic and acidic residues" evidence="4">
    <location>
        <begin position="243"/>
        <end position="257"/>
    </location>
</feature>
<dbReference type="Proteomes" id="UP000700334">
    <property type="component" value="Unassembled WGS sequence"/>
</dbReference>
<evidence type="ECO:0000256" key="3">
    <source>
        <dbReference type="ARBA" id="ARBA00023242"/>
    </source>
</evidence>
<proteinExistence type="inferred from homology"/>
<sequence length="326" mass="37542">MMAGNRGRGRAAYTFNVEEVGFSRGEKLPDVVLKPPPLFPDTDYKPVPLKTGEGEDYMLALKQELRETMKRMPYFIETPEEKQDIERYSKRYMKIYKEEWIPDWRRLPREMMPRKKCKKEVTRYMAGMDAREASLPAPQRISPSVALLLLLTASTAAALSFCWRPHDSTLIWPVSKSRKLILSANYVTVCITYQYARQHIKRQIYAVAVIEKYVNPGFTLAGPKSKKPKETGKGTSLANTADVLKKIEELEKRGDGEKSDEENEEKEGSKEKSKEGDDEEEEEDAAEQEDYDEEEQEEENDYINSYFEDGDDFGADSDDNMDEATY</sequence>
<feature type="compositionally biased region" description="Basic and acidic residues" evidence="4">
    <location>
        <begin position="266"/>
        <end position="275"/>
    </location>
</feature>
<dbReference type="Pfam" id="PF11705">
    <property type="entry name" value="RNA_pol_3_Rpc31"/>
    <property type="match status" value="2"/>
</dbReference>
<keyword evidence="6" id="KW-1185">Reference proteome</keyword>
<evidence type="ECO:0000313" key="5">
    <source>
        <dbReference type="EMBL" id="KAG8524647.1"/>
    </source>
</evidence>
<keyword evidence="3" id="KW-0539">Nucleus</keyword>
<evidence type="ECO:0000256" key="1">
    <source>
        <dbReference type="ARBA" id="ARBA00004123"/>
    </source>
</evidence>
<organism evidence="5 6">
    <name type="scientific">Galemys pyrenaicus</name>
    <name type="common">Iberian desman</name>
    <name type="synonym">Pyrenean desman</name>
    <dbReference type="NCBI Taxonomy" id="202257"/>
    <lineage>
        <taxon>Eukaryota</taxon>
        <taxon>Metazoa</taxon>
        <taxon>Chordata</taxon>
        <taxon>Craniata</taxon>
        <taxon>Vertebrata</taxon>
        <taxon>Euteleostomi</taxon>
        <taxon>Mammalia</taxon>
        <taxon>Eutheria</taxon>
        <taxon>Laurasiatheria</taxon>
        <taxon>Eulipotyphla</taxon>
        <taxon>Talpidae</taxon>
        <taxon>Galemys</taxon>
    </lineage>
</organism>
<dbReference type="OrthoDB" id="5377312at2759"/>
<feature type="region of interest" description="Disordered" evidence="4">
    <location>
        <begin position="220"/>
        <end position="326"/>
    </location>
</feature>
<dbReference type="PANTHER" id="PTHR15367:SF3">
    <property type="entry name" value="DNA-DIRECTED RNA POLYMERASE III SUBUNIT RPC7"/>
    <property type="match status" value="1"/>
</dbReference>
<keyword evidence="5" id="KW-0804">Transcription</keyword>